<evidence type="ECO:0000259" key="2">
    <source>
        <dbReference type="PROSITE" id="PS50937"/>
    </source>
</evidence>
<dbReference type="OrthoDB" id="4569196at2"/>
<dbReference type="GO" id="GO:0003677">
    <property type="term" value="F:DNA binding"/>
    <property type="evidence" value="ECO:0007669"/>
    <property type="project" value="UniProtKB-KW"/>
</dbReference>
<feature type="domain" description="HTH merR-type" evidence="2">
    <location>
        <begin position="1"/>
        <end position="71"/>
    </location>
</feature>
<sequence>MGWSTRQLAELAGTTVKAIRHYHQVSLLDEPERTSNGYKQYGTAHLIRVLQIIRMKELGVPLAQIRTMGRADEDPEAAIRVLDADLAATIERLQRIRSELALVLKFRAPIDTPTPFQPVADSLSERDRGLITVYSRIFDAYALEDFRVLLSESSENDDRFDNLPEDADDEVIEELARRLAVDIRQHQARFPWMKDSLSAAPRGKRFAAMALQTAIVELFNPAQVKALAGAFAILEEQGGADGGEDPAES</sequence>
<accession>A0A1H3MQA9</accession>
<reference evidence="4" key="1">
    <citation type="submission" date="2016-10" db="EMBL/GenBank/DDBJ databases">
        <authorList>
            <person name="Varghese N."/>
            <person name="Submissions S."/>
        </authorList>
    </citation>
    <scope>NUCLEOTIDE SEQUENCE [LARGE SCALE GENOMIC DNA]</scope>
    <source>
        <strain evidence="4">CGMCC 4.3530</strain>
    </source>
</reference>
<dbReference type="PANTHER" id="PTHR30204:SF93">
    <property type="entry name" value="HTH MERR-TYPE DOMAIN-CONTAINING PROTEIN"/>
    <property type="match status" value="1"/>
</dbReference>
<keyword evidence="4" id="KW-1185">Reference proteome</keyword>
<dbReference type="InterPro" id="IPR009061">
    <property type="entry name" value="DNA-bd_dom_put_sf"/>
</dbReference>
<dbReference type="Pfam" id="PF13411">
    <property type="entry name" value="MerR_1"/>
    <property type="match status" value="1"/>
</dbReference>
<dbReference type="InterPro" id="IPR047057">
    <property type="entry name" value="MerR_fam"/>
</dbReference>
<dbReference type="STRING" id="418495.SAMN05216215_103514"/>
<dbReference type="PROSITE" id="PS50937">
    <property type="entry name" value="HTH_MERR_2"/>
    <property type="match status" value="1"/>
</dbReference>
<dbReference type="PANTHER" id="PTHR30204">
    <property type="entry name" value="REDOX-CYCLING DRUG-SENSING TRANSCRIPTIONAL ACTIVATOR SOXR"/>
    <property type="match status" value="1"/>
</dbReference>
<dbReference type="CDD" id="cd00592">
    <property type="entry name" value="HTH_MerR-like"/>
    <property type="match status" value="1"/>
</dbReference>
<dbReference type="Proteomes" id="UP000199529">
    <property type="component" value="Unassembled WGS sequence"/>
</dbReference>
<name>A0A1H3MQA9_9PSEU</name>
<evidence type="ECO:0000256" key="1">
    <source>
        <dbReference type="ARBA" id="ARBA00023125"/>
    </source>
</evidence>
<evidence type="ECO:0000313" key="4">
    <source>
        <dbReference type="Proteomes" id="UP000199529"/>
    </source>
</evidence>
<dbReference type="SUPFAM" id="SSF46955">
    <property type="entry name" value="Putative DNA-binding domain"/>
    <property type="match status" value="1"/>
</dbReference>
<keyword evidence="1 3" id="KW-0238">DNA-binding</keyword>
<proteinExistence type="predicted"/>
<gene>
    <name evidence="3" type="ORF">SAMN05216215_103514</name>
</gene>
<dbReference type="GO" id="GO:0003700">
    <property type="term" value="F:DNA-binding transcription factor activity"/>
    <property type="evidence" value="ECO:0007669"/>
    <property type="project" value="InterPro"/>
</dbReference>
<dbReference type="InterPro" id="IPR000551">
    <property type="entry name" value="MerR-type_HTH_dom"/>
</dbReference>
<evidence type="ECO:0000313" key="3">
    <source>
        <dbReference type="EMBL" id="SDY78786.1"/>
    </source>
</evidence>
<dbReference type="Gene3D" id="1.10.1660.10">
    <property type="match status" value="1"/>
</dbReference>
<dbReference type="AlphaFoldDB" id="A0A1H3MQA9"/>
<protein>
    <submittedName>
        <fullName evidence="3">DNA-binding transcriptional regulator, MerR family</fullName>
    </submittedName>
</protein>
<dbReference type="SMART" id="SM00422">
    <property type="entry name" value="HTH_MERR"/>
    <property type="match status" value="1"/>
</dbReference>
<organism evidence="3 4">
    <name type="scientific">Saccharopolyspora shandongensis</name>
    <dbReference type="NCBI Taxonomy" id="418495"/>
    <lineage>
        <taxon>Bacteria</taxon>
        <taxon>Bacillati</taxon>
        <taxon>Actinomycetota</taxon>
        <taxon>Actinomycetes</taxon>
        <taxon>Pseudonocardiales</taxon>
        <taxon>Pseudonocardiaceae</taxon>
        <taxon>Saccharopolyspora</taxon>
    </lineage>
</organism>
<dbReference type="EMBL" id="FNOK01000035">
    <property type="protein sequence ID" value="SDY78786.1"/>
    <property type="molecule type" value="Genomic_DNA"/>
</dbReference>